<evidence type="ECO:0000313" key="6">
    <source>
        <dbReference type="EMBL" id="KAK8841696.1"/>
    </source>
</evidence>
<dbReference type="InterPro" id="IPR008271">
    <property type="entry name" value="Ser/Thr_kinase_AS"/>
</dbReference>
<dbReference type="Pfam" id="PF00069">
    <property type="entry name" value="Pkinase"/>
    <property type="match status" value="1"/>
</dbReference>
<dbReference type="InterPro" id="IPR017441">
    <property type="entry name" value="Protein_kinase_ATP_BS"/>
</dbReference>
<dbReference type="PROSITE" id="PS50011">
    <property type="entry name" value="PROTEIN_KINASE_DOM"/>
    <property type="match status" value="1"/>
</dbReference>
<dbReference type="Gene3D" id="1.10.510.10">
    <property type="entry name" value="Transferase(Phosphotransferase) domain 1"/>
    <property type="match status" value="1"/>
</dbReference>
<dbReference type="InterPro" id="IPR050167">
    <property type="entry name" value="Ser_Thr_protein_kinase"/>
</dbReference>
<feature type="domain" description="Protein kinase" evidence="5">
    <location>
        <begin position="174"/>
        <end position="440"/>
    </location>
</feature>
<evidence type="ECO:0000256" key="2">
    <source>
        <dbReference type="ARBA" id="ARBA00022840"/>
    </source>
</evidence>
<dbReference type="SUPFAM" id="SSF56112">
    <property type="entry name" value="Protein kinase-like (PK-like)"/>
    <property type="match status" value="1"/>
</dbReference>
<protein>
    <recommendedName>
        <fullName evidence="5">Protein kinase domain-containing protein</fullName>
    </recommendedName>
</protein>
<evidence type="ECO:0000256" key="4">
    <source>
        <dbReference type="RuleBase" id="RU000304"/>
    </source>
</evidence>
<organism evidence="6 7">
    <name type="scientific">Tritrichomonas musculus</name>
    <dbReference type="NCBI Taxonomy" id="1915356"/>
    <lineage>
        <taxon>Eukaryota</taxon>
        <taxon>Metamonada</taxon>
        <taxon>Parabasalia</taxon>
        <taxon>Tritrichomonadida</taxon>
        <taxon>Tritrichomonadidae</taxon>
        <taxon>Tritrichomonas</taxon>
    </lineage>
</organism>
<dbReference type="PANTHER" id="PTHR23257">
    <property type="entry name" value="SERINE-THREONINE PROTEIN KINASE"/>
    <property type="match status" value="1"/>
</dbReference>
<sequence>MKNVKYIDFLGKSVKIGISCFMSCNKLSAVTIPNADNITLDGGTFSLTPDDAKLFVKRSAKISGNGLNSCKERICYIEEDDSVTVDDTFEKVTTKSEANPTALDNHFEKDYCNLKKFVHYLRSHFEKYENVISYEDFVNELEKGEIEDNTKDEDNDANLIPKHEFVGPEDEEFHEIVSKIGEGATSEVFKVVDKRTGEVICKKIVKECNDESAFMILQNSMKEIDFSLSVKHPCICEAFGYNLQEPLQKIGDETGKTTIALFFELLQYSVKDVIAKGLMNNTLKVRIAVEVAFGMSHIHSLGMMHRDLKLENIMMNDVFNSKIIDFGLIHIPGFSGTGSNLTKGIGTLAYMSPEMLNEEEYDNKTDVYSFGVVLFALFTGSLPKQSMRDRMNNVQMEYPEASNKISEYGINLIKRCTSFEPSKRPTFDEIIDDMAVNKFALAP</sequence>
<dbReference type="SMART" id="SM00220">
    <property type="entry name" value="S_TKc"/>
    <property type="match status" value="1"/>
</dbReference>
<comment type="caution">
    <text evidence="6">The sequence shown here is derived from an EMBL/GenBank/DDBJ whole genome shotgun (WGS) entry which is preliminary data.</text>
</comment>
<keyword evidence="2 3" id="KW-0067">ATP-binding</keyword>
<evidence type="ECO:0000313" key="7">
    <source>
        <dbReference type="Proteomes" id="UP001470230"/>
    </source>
</evidence>
<keyword evidence="7" id="KW-1185">Reference proteome</keyword>
<dbReference type="InterPro" id="IPR000719">
    <property type="entry name" value="Prot_kinase_dom"/>
</dbReference>
<proteinExistence type="inferred from homology"/>
<name>A0ABR2H6Y1_9EUKA</name>
<keyword evidence="4" id="KW-0723">Serine/threonine-protein kinase</keyword>
<comment type="similarity">
    <text evidence="4">Belongs to the protein kinase superfamily.</text>
</comment>
<dbReference type="Proteomes" id="UP001470230">
    <property type="component" value="Unassembled WGS sequence"/>
</dbReference>
<evidence type="ECO:0000256" key="1">
    <source>
        <dbReference type="ARBA" id="ARBA00022741"/>
    </source>
</evidence>
<keyword evidence="4" id="KW-0418">Kinase</keyword>
<gene>
    <name evidence="6" type="ORF">M9Y10_026640</name>
</gene>
<evidence type="ECO:0000259" key="5">
    <source>
        <dbReference type="PROSITE" id="PS50011"/>
    </source>
</evidence>
<keyword evidence="1 3" id="KW-0547">Nucleotide-binding</keyword>
<reference evidence="6 7" key="1">
    <citation type="submission" date="2024-04" db="EMBL/GenBank/DDBJ databases">
        <title>Tritrichomonas musculus Genome.</title>
        <authorList>
            <person name="Alves-Ferreira E."/>
            <person name="Grigg M."/>
            <person name="Lorenzi H."/>
            <person name="Galac M."/>
        </authorList>
    </citation>
    <scope>NUCLEOTIDE SEQUENCE [LARGE SCALE GENOMIC DNA]</scope>
    <source>
        <strain evidence="6 7">EAF2021</strain>
    </source>
</reference>
<keyword evidence="4" id="KW-0808">Transferase</keyword>
<dbReference type="InterPro" id="IPR011009">
    <property type="entry name" value="Kinase-like_dom_sf"/>
</dbReference>
<dbReference type="EMBL" id="JAPFFF010000040">
    <property type="protein sequence ID" value="KAK8841696.1"/>
    <property type="molecule type" value="Genomic_DNA"/>
</dbReference>
<dbReference type="PROSITE" id="PS00107">
    <property type="entry name" value="PROTEIN_KINASE_ATP"/>
    <property type="match status" value="1"/>
</dbReference>
<evidence type="ECO:0000256" key="3">
    <source>
        <dbReference type="PROSITE-ProRule" id="PRU10141"/>
    </source>
</evidence>
<dbReference type="PROSITE" id="PS00108">
    <property type="entry name" value="PROTEIN_KINASE_ST"/>
    <property type="match status" value="1"/>
</dbReference>
<accession>A0ABR2H6Y1</accession>
<feature type="binding site" evidence="3">
    <location>
        <position position="202"/>
    </location>
    <ligand>
        <name>ATP</name>
        <dbReference type="ChEBI" id="CHEBI:30616"/>
    </ligand>
</feature>